<proteinExistence type="inferred from homology"/>
<dbReference type="GO" id="GO:0016020">
    <property type="term" value="C:membrane"/>
    <property type="evidence" value="ECO:0007669"/>
    <property type="project" value="GOC"/>
</dbReference>
<feature type="domain" description="Glycosyl hydrolase family 30 TIM-barrel" evidence="5">
    <location>
        <begin position="86"/>
        <end position="429"/>
    </location>
</feature>
<dbReference type="InterPro" id="IPR033453">
    <property type="entry name" value="Glyco_hydro_30_TIM-barrel"/>
</dbReference>
<organism evidence="7 8">
    <name type="scientific">Candidatus Alistipes intestinigallinarum</name>
    <dbReference type="NCBI Taxonomy" id="2838440"/>
    <lineage>
        <taxon>Bacteria</taxon>
        <taxon>Pseudomonadati</taxon>
        <taxon>Bacteroidota</taxon>
        <taxon>Bacteroidia</taxon>
        <taxon>Bacteroidales</taxon>
        <taxon>Rikenellaceae</taxon>
        <taxon>Alistipes</taxon>
    </lineage>
</organism>
<gene>
    <name evidence="7" type="ORF">H9828_00245</name>
</gene>
<evidence type="ECO:0000256" key="4">
    <source>
        <dbReference type="RuleBase" id="RU361188"/>
    </source>
</evidence>
<dbReference type="InterPro" id="IPR033452">
    <property type="entry name" value="GH30_C"/>
</dbReference>
<evidence type="ECO:0000256" key="2">
    <source>
        <dbReference type="ARBA" id="ARBA00022729"/>
    </source>
</evidence>
<feature type="domain" description="Glycosyl hydrolase family 30 beta sandwich" evidence="6">
    <location>
        <begin position="432"/>
        <end position="493"/>
    </location>
</feature>
<dbReference type="AlphaFoldDB" id="A0A9D1YYZ4"/>
<comment type="caution">
    <text evidence="7">The sequence shown here is derived from an EMBL/GenBank/DDBJ whole genome shotgun (WGS) entry which is preliminary data.</text>
</comment>
<evidence type="ECO:0000256" key="3">
    <source>
        <dbReference type="ARBA" id="ARBA00022801"/>
    </source>
</evidence>
<dbReference type="Pfam" id="PF17189">
    <property type="entry name" value="Glyco_hydro_30C"/>
    <property type="match status" value="1"/>
</dbReference>
<keyword evidence="3 4" id="KW-0378">Hydrolase</keyword>
<dbReference type="InterPro" id="IPR001139">
    <property type="entry name" value="Glyco_hydro_30"/>
</dbReference>
<dbReference type="Proteomes" id="UP000886844">
    <property type="component" value="Unassembled WGS sequence"/>
</dbReference>
<evidence type="ECO:0000259" key="5">
    <source>
        <dbReference type="Pfam" id="PF02055"/>
    </source>
</evidence>
<comment type="similarity">
    <text evidence="1 4">Belongs to the glycosyl hydrolase 30 family.</text>
</comment>
<reference evidence="7" key="1">
    <citation type="journal article" date="2021" name="PeerJ">
        <title>Extensive microbial diversity within the chicken gut microbiome revealed by metagenomics and culture.</title>
        <authorList>
            <person name="Gilroy R."/>
            <person name="Ravi A."/>
            <person name="Getino M."/>
            <person name="Pursley I."/>
            <person name="Horton D.L."/>
            <person name="Alikhan N.F."/>
            <person name="Baker D."/>
            <person name="Gharbi K."/>
            <person name="Hall N."/>
            <person name="Watson M."/>
            <person name="Adriaenssens E.M."/>
            <person name="Foster-Nyarko E."/>
            <person name="Jarju S."/>
            <person name="Secka A."/>
            <person name="Antonio M."/>
            <person name="Oren A."/>
            <person name="Chaudhuri R.R."/>
            <person name="La Ragione R."/>
            <person name="Hildebrand F."/>
            <person name="Pallen M.J."/>
        </authorList>
    </citation>
    <scope>NUCLEOTIDE SEQUENCE</scope>
    <source>
        <strain evidence="7">5134</strain>
    </source>
</reference>
<dbReference type="InterPro" id="IPR013780">
    <property type="entry name" value="Glyco_hydro_b"/>
</dbReference>
<name>A0A9D1YYZ4_9BACT</name>
<dbReference type="Pfam" id="PF02055">
    <property type="entry name" value="Glyco_hydro_30"/>
    <property type="match status" value="1"/>
</dbReference>
<evidence type="ECO:0000313" key="7">
    <source>
        <dbReference type="EMBL" id="HIY67828.1"/>
    </source>
</evidence>
<protein>
    <submittedName>
        <fullName evidence="7">Glucosylceramidase</fullName>
    </submittedName>
</protein>
<evidence type="ECO:0000256" key="1">
    <source>
        <dbReference type="ARBA" id="ARBA00005382"/>
    </source>
</evidence>
<dbReference type="PRINTS" id="PR00843">
    <property type="entry name" value="GLHYDRLASE30"/>
</dbReference>
<keyword evidence="4" id="KW-0326">Glycosidase</keyword>
<dbReference type="InterPro" id="IPR017853">
    <property type="entry name" value="GH"/>
</dbReference>
<dbReference type="PANTHER" id="PTHR11069:SF23">
    <property type="entry name" value="LYSOSOMAL ACID GLUCOSYLCERAMIDASE"/>
    <property type="match status" value="1"/>
</dbReference>
<dbReference type="GO" id="GO:0006680">
    <property type="term" value="P:glucosylceramide catabolic process"/>
    <property type="evidence" value="ECO:0007669"/>
    <property type="project" value="TreeGrafter"/>
</dbReference>
<reference evidence="7" key="2">
    <citation type="submission" date="2021-04" db="EMBL/GenBank/DDBJ databases">
        <authorList>
            <person name="Gilroy R."/>
        </authorList>
    </citation>
    <scope>NUCLEOTIDE SEQUENCE</scope>
    <source>
        <strain evidence="7">5134</strain>
    </source>
</reference>
<dbReference type="Gene3D" id="2.60.40.1180">
    <property type="entry name" value="Golgi alpha-mannosidase II"/>
    <property type="match status" value="1"/>
</dbReference>
<dbReference type="SUPFAM" id="SSF51011">
    <property type="entry name" value="Glycosyl hydrolase domain"/>
    <property type="match status" value="1"/>
</dbReference>
<dbReference type="GO" id="GO:0004348">
    <property type="term" value="F:glucosylceramidase activity"/>
    <property type="evidence" value="ECO:0007669"/>
    <property type="project" value="InterPro"/>
</dbReference>
<sequence length="499" mass="55577">MKQLNIFSGSLFLAVLGLMCCNNDSVDNSGSEPGGPSAPVSSDVELYVTTGHKSMLFKQLPLDYCENDPMSPYEIRLQPEERYQEIAGFGPAITGSTGYNLQKMSAADREKILRECFDPEEGLGFSMVRISIGGSDFTLGEYTWCDQEGIDFFDVHPYDRRDVFPVLKEILAINPAVKIIGTPWSCPRWMKVGLDGVSAYNGWTSGRLNPACYEDYAEYFVMWIETMEAEGFPIYAITVQNEPLNKGNSMSLYMPWEDQAAFIKVLGPKMQARGLKTKLLCYDHNYNYDNVSGQENYVGKLYGDEEASQYIAGSAWHNYGGNVSELDNISTLFPQKEIYFTEASIGSWGYSFSGNTLGEFESIFLGTMMRGGRGVTLWNFMLDENGAPNRPGGCQTCFGVVDISSKDYSYASIERNSQYYDLAHCSKVIKPGAVRIATNGTEITDVKYMAFENPDGSYAFVAVNRGSDSRKLTVNDGSRHFSYDIPGNAIASFRWGKNE</sequence>
<accession>A0A9D1YYZ4</accession>
<dbReference type="Gene3D" id="3.20.20.80">
    <property type="entry name" value="Glycosidases"/>
    <property type="match status" value="1"/>
</dbReference>
<evidence type="ECO:0000259" key="6">
    <source>
        <dbReference type="Pfam" id="PF17189"/>
    </source>
</evidence>
<evidence type="ECO:0000313" key="8">
    <source>
        <dbReference type="Proteomes" id="UP000886844"/>
    </source>
</evidence>
<dbReference type="SUPFAM" id="SSF51445">
    <property type="entry name" value="(Trans)glycosidases"/>
    <property type="match status" value="1"/>
</dbReference>
<keyword evidence="2" id="KW-0732">Signal</keyword>
<dbReference type="EMBL" id="DXDA01000002">
    <property type="protein sequence ID" value="HIY67828.1"/>
    <property type="molecule type" value="Genomic_DNA"/>
</dbReference>
<dbReference type="PANTHER" id="PTHR11069">
    <property type="entry name" value="GLUCOSYLCERAMIDASE"/>
    <property type="match status" value="1"/>
</dbReference>